<keyword evidence="3" id="KW-1003">Cell membrane</keyword>
<dbReference type="eggNOG" id="ENOG50315DF">
    <property type="taxonomic scope" value="Bacteria"/>
</dbReference>
<feature type="transmembrane region" description="Helical" evidence="8">
    <location>
        <begin position="109"/>
        <end position="131"/>
    </location>
</feature>
<feature type="transmembrane region" description="Helical" evidence="8">
    <location>
        <begin position="6"/>
        <end position="23"/>
    </location>
</feature>
<sequence length="172" mass="19933">MINWLPRYLFNFVAFVLIQVLLLNNLQLSSFMNPYLYILFIITLPFSTPRWLLMIFGFITGLVIDIFMNTLGIHASATVFISFLRPFILSSFSPRDGYQTGTLPVPADYGFGWFFKYSLIMVTTHHLFLFYVEAFNREDFFSILWKSIVSTIASMIFIIIAMLFAKNKSGVN</sequence>
<evidence type="ECO:0000256" key="3">
    <source>
        <dbReference type="ARBA" id="ARBA00022475"/>
    </source>
</evidence>
<evidence type="ECO:0000313" key="10">
    <source>
        <dbReference type="Proteomes" id="UP000181976"/>
    </source>
</evidence>
<reference evidence="9 10" key="1">
    <citation type="submission" date="2016-10" db="EMBL/GenBank/DDBJ databases">
        <authorList>
            <person name="de Groot N.N."/>
        </authorList>
    </citation>
    <scope>NUCLEOTIDE SEQUENCE [LARGE SCALE GENOMIC DNA]</scope>
    <source>
        <strain evidence="9 10">DSM 19012</strain>
    </source>
</reference>
<dbReference type="OrthoDB" id="1132160at2"/>
<dbReference type="STRING" id="385682.SAMN05444380_101164"/>
<keyword evidence="10" id="KW-1185">Reference proteome</keyword>
<dbReference type="NCBIfam" id="TIGR03426">
    <property type="entry name" value="shape_MreD"/>
    <property type="match status" value="1"/>
</dbReference>
<evidence type="ECO:0000256" key="6">
    <source>
        <dbReference type="ARBA" id="ARBA00022989"/>
    </source>
</evidence>
<accession>A0A1I1UTM9</accession>
<feature type="transmembrane region" description="Helical" evidence="8">
    <location>
        <begin position="66"/>
        <end position="88"/>
    </location>
</feature>
<feature type="transmembrane region" description="Helical" evidence="8">
    <location>
        <begin position="143"/>
        <end position="165"/>
    </location>
</feature>
<evidence type="ECO:0000256" key="4">
    <source>
        <dbReference type="ARBA" id="ARBA00022692"/>
    </source>
</evidence>
<dbReference type="InterPro" id="IPR007227">
    <property type="entry name" value="Cell_shape_determining_MreD"/>
</dbReference>
<evidence type="ECO:0000256" key="1">
    <source>
        <dbReference type="ARBA" id="ARBA00004651"/>
    </source>
</evidence>
<name>A0A1I1UTM9_9BACT</name>
<evidence type="ECO:0000256" key="7">
    <source>
        <dbReference type="ARBA" id="ARBA00023136"/>
    </source>
</evidence>
<evidence type="ECO:0000313" key="9">
    <source>
        <dbReference type="EMBL" id="SFD73028.1"/>
    </source>
</evidence>
<keyword evidence="7 8" id="KW-0472">Membrane</keyword>
<dbReference type="RefSeq" id="WP_010526930.1">
    <property type="nucleotide sequence ID" value="NZ_AFSL01000023.1"/>
</dbReference>
<keyword evidence="5" id="KW-0133">Cell shape</keyword>
<protein>
    <submittedName>
        <fullName evidence="9">Rod shape-determining protein MreD</fullName>
    </submittedName>
</protein>
<feature type="transmembrane region" description="Helical" evidence="8">
    <location>
        <begin position="35"/>
        <end position="60"/>
    </location>
</feature>
<comment type="subcellular location">
    <subcellularLocation>
        <location evidence="1">Cell membrane</location>
        <topology evidence="1">Multi-pass membrane protein</topology>
    </subcellularLocation>
</comment>
<keyword evidence="6 8" id="KW-1133">Transmembrane helix</keyword>
<proteinExistence type="inferred from homology"/>
<evidence type="ECO:0000256" key="5">
    <source>
        <dbReference type="ARBA" id="ARBA00022960"/>
    </source>
</evidence>
<organism evidence="9 10">
    <name type="scientific">Thermophagus xiamenensis</name>
    <dbReference type="NCBI Taxonomy" id="385682"/>
    <lineage>
        <taxon>Bacteria</taxon>
        <taxon>Pseudomonadati</taxon>
        <taxon>Bacteroidota</taxon>
        <taxon>Bacteroidia</taxon>
        <taxon>Marinilabiliales</taxon>
        <taxon>Marinilabiliaceae</taxon>
        <taxon>Thermophagus</taxon>
    </lineage>
</organism>
<keyword evidence="4 8" id="KW-0812">Transmembrane</keyword>
<dbReference type="GO" id="GO:0008360">
    <property type="term" value="P:regulation of cell shape"/>
    <property type="evidence" value="ECO:0007669"/>
    <property type="project" value="UniProtKB-KW"/>
</dbReference>
<dbReference type="EMBL" id="FONA01000001">
    <property type="protein sequence ID" value="SFD73028.1"/>
    <property type="molecule type" value="Genomic_DNA"/>
</dbReference>
<evidence type="ECO:0000256" key="2">
    <source>
        <dbReference type="ARBA" id="ARBA00007776"/>
    </source>
</evidence>
<evidence type="ECO:0000256" key="8">
    <source>
        <dbReference type="SAM" id="Phobius"/>
    </source>
</evidence>
<comment type="similarity">
    <text evidence="2">Belongs to the MreD family.</text>
</comment>
<dbReference type="Proteomes" id="UP000181976">
    <property type="component" value="Unassembled WGS sequence"/>
</dbReference>
<dbReference type="GO" id="GO:0005886">
    <property type="term" value="C:plasma membrane"/>
    <property type="evidence" value="ECO:0007669"/>
    <property type="project" value="UniProtKB-SubCell"/>
</dbReference>
<dbReference type="InParanoid" id="A0A1I1UTM9"/>
<dbReference type="AlphaFoldDB" id="A0A1I1UTM9"/>
<gene>
    <name evidence="9" type="ORF">SAMN05444380_101164</name>
</gene>